<dbReference type="Pfam" id="PF03465">
    <property type="entry name" value="eRF1_3"/>
    <property type="match status" value="1"/>
</dbReference>
<dbReference type="InterPro" id="IPR005142">
    <property type="entry name" value="eRF1_3"/>
</dbReference>
<accession>A0A2I8VMC0</accession>
<evidence type="ECO:0000259" key="4">
    <source>
        <dbReference type="Pfam" id="PF03463"/>
    </source>
</evidence>
<protein>
    <submittedName>
        <fullName evidence="6">Uncharacterized protein</fullName>
    </submittedName>
</protein>
<evidence type="ECO:0000313" key="7">
    <source>
        <dbReference type="Proteomes" id="UP000236584"/>
    </source>
</evidence>
<keyword evidence="2" id="KW-0963">Cytoplasm</keyword>
<dbReference type="EMBL" id="CP026309">
    <property type="protein sequence ID" value="AUV83087.1"/>
    <property type="molecule type" value="Genomic_DNA"/>
</dbReference>
<evidence type="ECO:0000256" key="2">
    <source>
        <dbReference type="ARBA" id="ARBA00022490"/>
    </source>
</evidence>
<dbReference type="OrthoDB" id="1011at2157"/>
<evidence type="ECO:0000256" key="3">
    <source>
        <dbReference type="SAM" id="Coils"/>
    </source>
</evidence>
<dbReference type="KEGG" id="srub:C2R22_16730"/>
<feature type="domain" description="eRF1" evidence="5">
    <location>
        <begin position="283"/>
        <end position="367"/>
    </location>
</feature>
<gene>
    <name evidence="6" type="ORF">C2R22_16730</name>
</gene>
<reference evidence="6 7" key="1">
    <citation type="submission" date="2018-01" db="EMBL/GenBank/DDBJ databases">
        <title>Complete genome sequence of Salinigranum rubrum GX10T, an extremely halophilic archaeon isolated from a marine solar saltern.</title>
        <authorList>
            <person name="Han S."/>
        </authorList>
    </citation>
    <scope>NUCLEOTIDE SEQUENCE [LARGE SCALE GENOMIC DNA]</scope>
    <source>
        <strain evidence="6 7">GX10</strain>
    </source>
</reference>
<comment type="subcellular location">
    <subcellularLocation>
        <location evidence="1">Cytoplasm</location>
    </subcellularLocation>
</comment>
<dbReference type="GO" id="GO:0003747">
    <property type="term" value="F:translation release factor activity"/>
    <property type="evidence" value="ECO:0007669"/>
    <property type="project" value="InterPro"/>
</dbReference>
<dbReference type="InterPro" id="IPR029064">
    <property type="entry name" value="Ribosomal_eL30-like_sf"/>
</dbReference>
<dbReference type="RefSeq" id="WP_103426776.1">
    <property type="nucleotide sequence ID" value="NZ_CP026309.1"/>
</dbReference>
<feature type="domain" description="eRF1/Pelota-like N-terminal" evidence="4">
    <location>
        <begin position="10"/>
        <end position="123"/>
    </location>
</feature>
<organism evidence="6 7">
    <name type="scientific">Salinigranum rubrum</name>
    <dbReference type="NCBI Taxonomy" id="755307"/>
    <lineage>
        <taxon>Archaea</taxon>
        <taxon>Methanobacteriati</taxon>
        <taxon>Methanobacteriota</taxon>
        <taxon>Stenosarchaea group</taxon>
        <taxon>Halobacteria</taxon>
        <taxon>Halobacteriales</taxon>
        <taxon>Haloferacaceae</taxon>
        <taxon>Salinigranum</taxon>
    </lineage>
</organism>
<dbReference type="SUPFAM" id="SSF53137">
    <property type="entry name" value="Translational machinery components"/>
    <property type="match status" value="1"/>
</dbReference>
<feature type="coiled-coil region" evidence="3">
    <location>
        <begin position="260"/>
        <end position="296"/>
    </location>
</feature>
<evidence type="ECO:0000259" key="5">
    <source>
        <dbReference type="Pfam" id="PF03465"/>
    </source>
</evidence>
<dbReference type="InterPro" id="IPR004403">
    <property type="entry name" value="Peptide_chain-rel_eRF1/aRF1"/>
</dbReference>
<dbReference type="PANTHER" id="PTHR10113">
    <property type="entry name" value="PEPTIDE CHAIN RELEASE FACTOR SUBUNIT 1"/>
    <property type="match status" value="1"/>
</dbReference>
<keyword evidence="3" id="KW-0175">Coiled coil</keyword>
<evidence type="ECO:0000313" key="6">
    <source>
        <dbReference type="EMBL" id="AUV83087.1"/>
    </source>
</evidence>
<dbReference type="InterPro" id="IPR042226">
    <property type="entry name" value="eFR1_2_sf"/>
</dbReference>
<dbReference type="InterPro" id="IPR024049">
    <property type="entry name" value="eRF1_1_sf"/>
</dbReference>
<dbReference type="Gene3D" id="3.30.420.60">
    <property type="entry name" value="eRF1 domain 2"/>
    <property type="match status" value="1"/>
</dbReference>
<evidence type="ECO:0000256" key="1">
    <source>
        <dbReference type="ARBA" id="ARBA00004496"/>
    </source>
</evidence>
<dbReference type="GeneID" id="35593772"/>
<proteinExistence type="predicted"/>
<dbReference type="Pfam" id="PF03463">
    <property type="entry name" value="eRF1_1"/>
    <property type="match status" value="1"/>
</dbReference>
<dbReference type="Proteomes" id="UP000236584">
    <property type="component" value="Chromosome"/>
</dbReference>
<dbReference type="Gene3D" id="3.30.960.10">
    <property type="entry name" value="eRF1 domain 1"/>
    <property type="match status" value="1"/>
</dbReference>
<dbReference type="InterPro" id="IPR005140">
    <property type="entry name" value="eRF1_Pelota-like_N"/>
</dbReference>
<dbReference type="SUPFAM" id="SSF55481">
    <property type="entry name" value="N-terminal domain of eukaryotic peptide chain release factor subunit 1, ERF1"/>
    <property type="match status" value="1"/>
</dbReference>
<dbReference type="Gene3D" id="3.30.1330.30">
    <property type="match status" value="1"/>
</dbReference>
<dbReference type="AlphaFoldDB" id="A0A2I8VMC0"/>
<name>A0A2I8VMC0_9EURY</name>
<keyword evidence="7" id="KW-1185">Reference proteome</keyword>
<dbReference type="SUPFAM" id="SSF55315">
    <property type="entry name" value="L30e-like"/>
    <property type="match status" value="1"/>
</dbReference>
<sequence>MSPSENFHNRLERVSNAEADGQHLVSLTVPPETPLEDALGRIEEVHTDAEQLERDEATVHTREALEETRRVLNDYDETPENGLAVYAGVVDGDSDVHTFDDLSEPVSTFTFERDNEFETEPLEVPRDTATYGLLIVEHGEAVLGRTSGEGTETVTTVQSDTVEDNPTSGELGDREAVQRDFFEEVAERAGVVFLDEDPDEDYREDANPGRADIDPVEGLFVGGSSVTATEFLEQGYLDHRLQNRVLADAFSIAEPSDGGLEQLAEKARDHLQSAEREELESRLGRLFSELESGEEAVVGRDATDEALEYEAVETLLASESLAAETLRALERRTVEQGGEFVVVPTDVDSHQRLEEEGAVGAILRFAIE</sequence>